<dbReference type="PANTHER" id="PTHR43205:SF7">
    <property type="entry name" value="PROSTAGLANDIN REDUCTASE 1"/>
    <property type="match status" value="1"/>
</dbReference>
<dbReference type="SMART" id="SM00829">
    <property type="entry name" value="PKS_ER"/>
    <property type="match status" value="1"/>
</dbReference>
<dbReference type="InterPro" id="IPR020843">
    <property type="entry name" value="ER"/>
</dbReference>
<dbReference type="Proteomes" id="UP001331561">
    <property type="component" value="Unassembled WGS sequence"/>
</dbReference>
<dbReference type="InterPro" id="IPR041694">
    <property type="entry name" value="ADH_N_2"/>
</dbReference>
<accession>A0ABU6K1H5</accession>
<evidence type="ECO:0000313" key="3">
    <source>
        <dbReference type="EMBL" id="MEC5385788.1"/>
    </source>
</evidence>
<dbReference type="Pfam" id="PF16884">
    <property type="entry name" value="ADH_N_2"/>
    <property type="match status" value="1"/>
</dbReference>
<dbReference type="SUPFAM" id="SSF50129">
    <property type="entry name" value="GroES-like"/>
    <property type="match status" value="1"/>
</dbReference>
<protein>
    <submittedName>
        <fullName evidence="3">NADP-dependent oxidoreductase</fullName>
    </submittedName>
</protein>
<comment type="caution">
    <text evidence="3">The sequence shown here is derived from an EMBL/GenBank/DDBJ whole genome shotgun (WGS) entry which is preliminary data.</text>
</comment>
<proteinExistence type="predicted"/>
<keyword evidence="4" id="KW-1185">Reference proteome</keyword>
<dbReference type="InterPro" id="IPR013149">
    <property type="entry name" value="ADH-like_C"/>
</dbReference>
<evidence type="ECO:0000259" key="2">
    <source>
        <dbReference type="SMART" id="SM00829"/>
    </source>
</evidence>
<gene>
    <name evidence="3" type="ORF">VVD49_08635</name>
</gene>
<dbReference type="InterPro" id="IPR011032">
    <property type="entry name" value="GroES-like_sf"/>
</dbReference>
<name>A0ABU6K1H5_9RHOO</name>
<reference evidence="3 4" key="1">
    <citation type="submission" date="2024-01" db="EMBL/GenBank/DDBJ databases">
        <title>Uliginosibacterium soil sp. nov.</title>
        <authorList>
            <person name="Lv Y."/>
        </authorList>
    </citation>
    <scope>NUCLEOTIDE SEQUENCE [LARGE SCALE GENOMIC DNA]</scope>
    <source>
        <strain evidence="3 4">H3</strain>
    </source>
</reference>
<sequence>MTQSTSVNRRVVLAARPHGLPRLTDFRIEELPVPAPQDGQILLRTEWLSLDPYMRNLMEEVGPGYAEPVALGAPMVGGTVSRVIASRHARFHEGDLVLANAGWQDYALSSGEDLLALGDMAQPSLALGGLGMTGFTAYVGLLDIGQVQAGETVVVAAVTGAVGAVVGQIAKLKGARVVGIAGGADKCRHAVEVLGFDACLDHREPLLAERLAAACPTGIDVYFESVGGAVFEAVLPLLRLGARVPVCGFIAHYNEDALPPGPNRLPQLMASLLQRRIRMQGFIILDHYATRFEAFRRDMAEWVASGRVQLHEARAAGLENAPQAFIDMLQGRNLGKQVVSVADSQAFEPGERPSL</sequence>
<dbReference type="SUPFAM" id="SSF51735">
    <property type="entry name" value="NAD(P)-binding Rossmann-fold domains"/>
    <property type="match status" value="1"/>
</dbReference>
<evidence type="ECO:0000313" key="4">
    <source>
        <dbReference type="Proteomes" id="UP001331561"/>
    </source>
</evidence>
<dbReference type="InterPro" id="IPR036291">
    <property type="entry name" value="NAD(P)-bd_dom_sf"/>
</dbReference>
<dbReference type="RefSeq" id="WP_327598735.1">
    <property type="nucleotide sequence ID" value="NZ_JAYXHS010000001.1"/>
</dbReference>
<dbReference type="InterPro" id="IPR045010">
    <property type="entry name" value="MDR_fam"/>
</dbReference>
<keyword evidence="1" id="KW-0560">Oxidoreductase</keyword>
<dbReference type="PANTHER" id="PTHR43205">
    <property type="entry name" value="PROSTAGLANDIN REDUCTASE"/>
    <property type="match status" value="1"/>
</dbReference>
<dbReference type="EMBL" id="JAYXHS010000001">
    <property type="protein sequence ID" value="MEC5385788.1"/>
    <property type="molecule type" value="Genomic_DNA"/>
</dbReference>
<evidence type="ECO:0000256" key="1">
    <source>
        <dbReference type="ARBA" id="ARBA00023002"/>
    </source>
</evidence>
<dbReference type="Pfam" id="PF00107">
    <property type="entry name" value="ADH_zinc_N"/>
    <property type="match status" value="1"/>
</dbReference>
<dbReference type="Gene3D" id="3.90.180.10">
    <property type="entry name" value="Medium-chain alcohol dehydrogenases, catalytic domain"/>
    <property type="match status" value="1"/>
</dbReference>
<dbReference type="CDD" id="cd05288">
    <property type="entry name" value="PGDH"/>
    <property type="match status" value="1"/>
</dbReference>
<dbReference type="Gene3D" id="3.40.50.720">
    <property type="entry name" value="NAD(P)-binding Rossmann-like Domain"/>
    <property type="match status" value="1"/>
</dbReference>
<organism evidence="3 4">
    <name type="scientific">Uliginosibacterium silvisoli</name>
    <dbReference type="NCBI Taxonomy" id="3114758"/>
    <lineage>
        <taxon>Bacteria</taxon>
        <taxon>Pseudomonadati</taxon>
        <taxon>Pseudomonadota</taxon>
        <taxon>Betaproteobacteria</taxon>
        <taxon>Rhodocyclales</taxon>
        <taxon>Zoogloeaceae</taxon>
        <taxon>Uliginosibacterium</taxon>
    </lineage>
</organism>
<feature type="domain" description="Enoyl reductase (ER)" evidence="2">
    <location>
        <begin position="19"/>
        <end position="339"/>
    </location>
</feature>